<dbReference type="AlphaFoldDB" id="A0A4P7XFK6"/>
<dbReference type="Proteomes" id="UP000298049">
    <property type="component" value="Chromosome"/>
</dbReference>
<name>A0A4P7XFK6_9ALTE</name>
<evidence type="ECO:0000256" key="4">
    <source>
        <dbReference type="ARBA" id="ARBA00023136"/>
    </source>
</evidence>
<feature type="domain" description="Lipopolysaccharide assembly protein A" evidence="6">
    <location>
        <begin position="26"/>
        <end position="90"/>
    </location>
</feature>
<dbReference type="RefSeq" id="WP_136548328.1">
    <property type="nucleotide sequence ID" value="NZ_CP031093.1"/>
</dbReference>
<feature type="transmembrane region" description="Helical" evidence="5">
    <location>
        <begin position="45"/>
        <end position="69"/>
    </location>
</feature>
<gene>
    <name evidence="7" type="ORF">soil367_07295</name>
</gene>
<evidence type="ECO:0000256" key="1">
    <source>
        <dbReference type="ARBA" id="ARBA00022475"/>
    </source>
</evidence>
<feature type="transmembrane region" description="Helical" evidence="5">
    <location>
        <begin position="7"/>
        <end position="25"/>
    </location>
</feature>
<evidence type="ECO:0000256" key="5">
    <source>
        <dbReference type="SAM" id="Phobius"/>
    </source>
</evidence>
<keyword evidence="8" id="KW-1185">Reference proteome</keyword>
<dbReference type="OrthoDB" id="6370313at2"/>
<evidence type="ECO:0000313" key="7">
    <source>
        <dbReference type="EMBL" id="QCF25738.1"/>
    </source>
</evidence>
<dbReference type="EMBL" id="CP031093">
    <property type="protein sequence ID" value="QCF25738.1"/>
    <property type="molecule type" value="Genomic_DNA"/>
</dbReference>
<evidence type="ECO:0000259" key="6">
    <source>
        <dbReference type="Pfam" id="PF06305"/>
    </source>
</evidence>
<keyword evidence="4 5" id="KW-0472">Membrane</keyword>
<evidence type="ECO:0000313" key="8">
    <source>
        <dbReference type="Proteomes" id="UP000298049"/>
    </source>
</evidence>
<proteinExistence type="predicted"/>
<keyword evidence="2 5" id="KW-0812">Transmembrane</keyword>
<reference evidence="7 8" key="1">
    <citation type="submission" date="2018-07" db="EMBL/GenBank/DDBJ databases">
        <title>Marsedoiliclastica nanhaica gen. nov. sp. nov., a novel marine hydrocarbonoclastic bacterium isolated from an in-situ enriched hydrocarbon-degrading consortium in deep-sea sediment.</title>
        <authorList>
            <person name="Dong C."/>
            <person name="Ma T."/>
            <person name="Liu R."/>
            <person name="Shao Z."/>
        </authorList>
    </citation>
    <scope>NUCLEOTIDE SEQUENCE [LARGE SCALE GENOMIC DNA]</scope>
    <source>
        <strain evidence="8">soil36-7</strain>
    </source>
</reference>
<protein>
    <submittedName>
        <fullName evidence="7">LapA family protein</fullName>
    </submittedName>
</protein>
<accession>A0A4P7XFK6</accession>
<keyword evidence="1" id="KW-1003">Cell membrane</keyword>
<dbReference type="KEGG" id="hmi:soil367_07295"/>
<organism evidence="7 8">
    <name type="scientific">Hydrocarboniclastica marina</name>
    <dbReference type="NCBI Taxonomy" id="2259620"/>
    <lineage>
        <taxon>Bacteria</taxon>
        <taxon>Pseudomonadati</taxon>
        <taxon>Pseudomonadota</taxon>
        <taxon>Gammaproteobacteria</taxon>
        <taxon>Alteromonadales</taxon>
        <taxon>Alteromonadaceae</taxon>
        <taxon>Hydrocarboniclastica</taxon>
    </lineage>
</organism>
<dbReference type="InterPro" id="IPR010445">
    <property type="entry name" value="LapA_dom"/>
</dbReference>
<dbReference type="GO" id="GO:0005886">
    <property type="term" value="C:plasma membrane"/>
    <property type="evidence" value="ECO:0007669"/>
    <property type="project" value="InterPro"/>
</dbReference>
<sequence>MARVRKLVLILLVIVLLLIALVFSLNNRTSVSIDFLTYQTPEMSLAIWLIGALAIGVIIGLTVGSLASFRAGRSRRHLEKKLQQTQKALEQQRGVNVKGI</sequence>
<keyword evidence="3 5" id="KW-1133">Transmembrane helix</keyword>
<evidence type="ECO:0000256" key="2">
    <source>
        <dbReference type="ARBA" id="ARBA00022692"/>
    </source>
</evidence>
<dbReference type="Pfam" id="PF06305">
    <property type="entry name" value="LapA_dom"/>
    <property type="match status" value="1"/>
</dbReference>
<evidence type="ECO:0000256" key="3">
    <source>
        <dbReference type="ARBA" id="ARBA00022989"/>
    </source>
</evidence>